<protein>
    <submittedName>
        <fullName evidence="2">GNAT family N-acetyltransferase</fullName>
    </submittedName>
</protein>
<name>A0AAN0MF77_9RHOB</name>
<feature type="domain" description="N-acetyltransferase" evidence="1">
    <location>
        <begin position="105"/>
        <end position="242"/>
    </location>
</feature>
<evidence type="ECO:0000259" key="1">
    <source>
        <dbReference type="PROSITE" id="PS51186"/>
    </source>
</evidence>
<dbReference type="EMBL" id="CP151767">
    <property type="protein sequence ID" value="WZU68678.1"/>
    <property type="molecule type" value="Genomic_DNA"/>
</dbReference>
<evidence type="ECO:0000313" key="2">
    <source>
        <dbReference type="EMBL" id="WZU68678.1"/>
    </source>
</evidence>
<reference evidence="2 3" key="2">
    <citation type="submission" date="2024-08" db="EMBL/GenBank/DDBJ databases">
        <title>Phylogenomic analyses of a clade within the roseobacter group suggest taxonomic reassignments of species of the genera Aestuariivita, Citreicella, Loktanella, Nautella, Pelagibaca, Ruegeria, Thalassobius, Thiobacimonas and Tropicibacter, and the proposal o.</title>
        <authorList>
            <person name="Jeon C.O."/>
        </authorList>
    </citation>
    <scope>NUCLEOTIDE SEQUENCE [LARGE SCALE GENOMIC DNA]</scope>
    <source>
        <strain evidence="2 3">SS1-5</strain>
    </source>
</reference>
<dbReference type="KEGG" id="yrh:AABB31_07315"/>
<dbReference type="CDD" id="cd04301">
    <property type="entry name" value="NAT_SF"/>
    <property type="match status" value="1"/>
</dbReference>
<dbReference type="PANTHER" id="PTHR43072">
    <property type="entry name" value="N-ACETYLTRANSFERASE"/>
    <property type="match status" value="1"/>
</dbReference>
<dbReference type="Gene3D" id="3.40.630.30">
    <property type="match status" value="1"/>
</dbReference>
<dbReference type="RefSeq" id="WP_342077968.1">
    <property type="nucleotide sequence ID" value="NZ_CP151767.2"/>
</dbReference>
<dbReference type="InterPro" id="IPR016181">
    <property type="entry name" value="Acyl_CoA_acyltransferase"/>
</dbReference>
<dbReference type="Pfam" id="PF00583">
    <property type="entry name" value="Acetyltransf_1"/>
    <property type="match status" value="1"/>
</dbReference>
<evidence type="ECO:0000313" key="3">
    <source>
        <dbReference type="Proteomes" id="UP001470809"/>
    </source>
</evidence>
<dbReference type="SUPFAM" id="SSF55729">
    <property type="entry name" value="Acyl-CoA N-acyltransferases (Nat)"/>
    <property type="match status" value="1"/>
</dbReference>
<proteinExistence type="predicted"/>
<organism evidence="2 3">
    <name type="scientific">Yoonia rhodophyticola</name>
    <dbReference type="NCBI Taxonomy" id="3137370"/>
    <lineage>
        <taxon>Bacteria</taxon>
        <taxon>Pseudomonadati</taxon>
        <taxon>Pseudomonadota</taxon>
        <taxon>Alphaproteobacteria</taxon>
        <taxon>Rhodobacterales</taxon>
        <taxon>Paracoccaceae</taxon>
        <taxon>Yoonia</taxon>
    </lineage>
</organism>
<dbReference type="GO" id="GO:0016747">
    <property type="term" value="F:acyltransferase activity, transferring groups other than amino-acyl groups"/>
    <property type="evidence" value="ECO:0007669"/>
    <property type="project" value="InterPro"/>
</dbReference>
<dbReference type="Proteomes" id="UP001470809">
    <property type="component" value="Chromosome"/>
</dbReference>
<keyword evidence="3" id="KW-1185">Reference proteome</keyword>
<reference evidence="3" key="1">
    <citation type="submission" date="2024-04" db="EMBL/GenBank/DDBJ databases">
        <title>Phylogenomic analyses of a clade within the roseobacter group suggest taxonomic reassignments of species of the genera Aestuariivita, Citreicella, Loktanella, Nautella, Pelagibaca, Ruegeria, Thalassobius, Thiobacimonas and Tropicibacter, and the proposal o.</title>
        <authorList>
            <person name="Jeon C.O."/>
        </authorList>
    </citation>
    <scope>NUCLEOTIDE SEQUENCE [LARGE SCALE GENOMIC DNA]</scope>
    <source>
        <strain evidence="3">SS1-5</strain>
    </source>
</reference>
<dbReference type="PANTHER" id="PTHR43072:SF60">
    <property type="entry name" value="L-2,4-DIAMINOBUTYRIC ACID ACETYLTRANSFERASE"/>
    <property type="match status" value="1"/>
</dbReference>
<accession>A0AAN0MF77</accession>
<sequence>MTLPDAQKLYAVIEGTWPPSAKQAVGPWIVRLDDSGSSRVSAATAEQTPQAGDIAAAEDAMREAFQSPLFMIREGDDALDAMLAARGYAIKDPVNMYAAEVSAIATQRPPPVTTFEVWPPLTVQTDIWAAGGIGPGRIAVMDRARPPKTALLGRLDDRPAGTAYVGIAGDCAMIHALEVAGAHRRKGLATYLTRAAAFWAQSKGAAYLTLVTTQENAAANTLYASLGMSLVGQYHYRILPEE</sequence>
<dbReference type="InterPro" id="IPR000182">
    <property type="entry name" value="GNAT_dom"/>
</dbReference>
<dbReference type="AlphaFoldDB" id="A0AAN0MF77"/>
<dbReference type="PROSITE" id="PS51186">
    <property type="entry name" value="GNAT"/>
    <property type="match status" value="1"/>
</dbReference>
<gene>
    <name evidence="2" type="ORF">AABB31_07315</name>
</gene>